<reference evidence="6" key="1">
    <citation type="journal article" date="2014" name="Front. Microbiol.">
        <title>High frequency of phylogenetically diverse reductive dehalogenase-homologous genes in deep subseafloor sedimentary metagenomes.</title>
        <authorList>
            <person name="Kawai M."/>
            <person name="Futagami T."/>
            <person name="Toyoda A."/>
            <person name="Takaki Y."/>
            <person name="Nishi S."/>
            <person name="Hori S."/>
            <person name="Arai W."/>
            <person name="Tsubouchi T."/>
            <person name="Morono Y."/>
            <person name="Uchiyama I."/>
            <person name="Ito T."/>
            <person name="Fujiyama A."/>
            <person name="Inagaki F."/>
            <person name="Takami H."/>
        </authorList>
    </citation>
    <scope>NUCLEOTIDE SEQUENCE</scope>
    <source>
        <strain evidence="6">Expedition CK06-06</strain>
    </source>
</reference>
<dbReference type="PANTHER" id="PTHR46233">
    <property type="entry name" value="HYDROXYACYLGLUTATHIONE HYDROLASE GLOC"/>
    <property type="match status" value="1"/>
</dbReference>
<comment type="caution">
    <text evidence="6">The sequence shown here is derived from an EMBL/GenBank/DDBJ whole genome shotgun (WGS) entry which is preliminary data.</text>
</comment>
<sequence length="151" mass="16304">ADHIAGVAVLHKNYPDIKIYIHKLDAKMLTAAKDNLSAMAGVPFSTEQADFSLEEGDIIEQGGIKLQVLQTPGHTPGGICLYSKDEEIVFTDDTLFADGVGRTDLPGGNMAQLMSSIKEKLFALPGETIVYPGHGPQTTIAQEKEHNPFLQ</sequence>
<dbReference type="SUPFAM" id="SSF56281">
    <property type="entry name" value="Metallo-hydrolase/oxidoreductase"/>
    <property type="match status" value="1"/>
</dbReference>
<dbReference type="EMBL" id="BARS01021298">
    <property type="protein sequence ID" value="GAG02017.1"/>
    <property type="molecule type" value="Genomic_DNA"/>
</dbReference>
<dbReference type="AlphaFoldDB" id="X0US14"/>
<dbReference type="GO" id="GO:0046872">
    <property type="term" value="F:metal ion binding"/>
    <property type="evidence" value="ECO:0007669"/>
    <property type="project" value="UniProtKB-KW"/>
</dbReference>
<dbReference type="SMART" id="SM00849">
    <property type="entry name" value="Lactamase_B"/>
    <property type="match status" value="1"/>
</dbReference>
<feature type="non-terminal residue" evidence="6">
    <location>
        <position position="1"/>
    </location>
</feature>
<accession>X0US14</accession>
<evidence type="ECO:0000256" key="4">
    <source>
        <dbReference type="ARBA" id="ARBA00022833"/>
    </source>
</evidence>
<keyword evidence="2" id="KW-0479">Metal-binding</keyword>
<feature type="domain" description="Metallo-beta-lactamase" evidence="5">
    <location>
        <begin position="1"/>
        <end position="134"/>
    </location>
</feature>
<evidence type="ECO:0000256" key="3">
    <source>
        <dbReference type="ARBA" id="ARBA00022801"/>
    </source>
</evidence>
<dbReference type="Gene3D" id="3.60.15.10">
    <property type="entry name" value="Ribonuclease Z/Hydroxyacylglutathione hydrolase-like"/>
    <property type="match status" value="1"/>
</dbReference>
<keyword evidence="4" id="KW-0862">Zinc</keyword>
<organism evidence="6">
    <name type="scientific">marine sediment metagenome</name>
    <dbReference type="NCBI Taxonomy" id="412755"/>
    <lineage>
        <taxon>unclassified sequences</taxon>
        <taxon>metagenomes</taxon>
        <taxon>ecological metagenomes</taxon>
    </lineage>
</organism>
<name>X0US14_9ZZZZ</name>
<dbReference type="InterPro" id="IPR051453">
    <property type="entry name" value="MBL_Glyoxalase_II"/>
</dbReference>
<dbReference type="InterPro" id="IPR001279">
    <property type="entry name" value="Metallo-B-lactamas"/>
</dbReference>
<protein>
    <recommendedName>
        <fullName evidence="5">Metallo-beta-lactamase domain-containing protein</fullName>
    </recommendedName>
</protein>
<comment type="cofactor">
    <cofactor evidence="1">
        <name>Zn(2+)</name>
        <dbReference type="ChEBI" id="CHEBI:29105"/>
    </cofactor>
</comment>
<proteinExistence type="predicted"/>
<evidence type="ECO:0000313" key="6">
    <source>
        <dbReference type="EMBL" id="GAG02017.1"/>
    </source>
</evidence>
<evidence type="ECO:0000256" key="2">
    <source>
        <dbReference type="ARBA" id="ARBA00022723"/>
    </source>
</evidence>
<dbReference type="PANTHER" id="PTHR46233:SF3">
    <property type="entry name" value="HYDROXYACYLGLUTATHIONE HYDROLASE GLOC"/>
    <property type="match status" value="1"/>
</dbReference>
<evidence type="ECO:0000259" key="5">
    <source>
        <dbReference type="SMART" id="SM00849"/>
    </source>
</evidence>
<gene>
    <name evidence="6" type="ORF">S01H1_34230</name>
</gene>
<dbReference type="Pfam" id="PF00753">
    <property type="entry name" value="Lactamase_B"/>
    <property type="match status" value="1"/>
</dbReference>
<evidence type="ECO:0000256" key="1">
    <source>
        <dbReference type="ARBA" id="ARBA00001947"/>
    </source>
</evidence>
<dbReference type="InterPro" id="IPR036866">
    <property type="entry name" value="RibonucZ/Hydroxyglut_hydro"/>
</dbReference>
<keyword evidence="3" id="KW-0378">Hydrolase</keyword>
<dbReference type="GO" id="GO:0016787">
    <property type="term" value="F:hydrolase activity"/>
    <property type="evidence" value="ECO:0007669"/>
    <property type="project" value="UniProtKB-KW"/>
</dbReference>
<dbReference type="CDD" id="cd06262">
    <property type="entry name" value="metallo-hydrolase-like_MBL-fold"/>
    <property type="match status" value="1"/>
</dbReference>